<evidence type="ECO:0000256" key="2">
    <source>
        <dbReference type="SAM" id="Coils"/>
    </source>
</evidence>
<organism evidence="5">
    <name type="scientific">mine drainage metagenome</name>
    <dbReference type="NCBI Taxonomy" id="410659"/>
    <lineage>
        <taxon>unclassified sequences</taxon>
        <taxon>metagenomes</taxon>
        <taxon>ecological metagenomes</taxon>
    </lineage>
</organism>
<gene>
    <name evidence="5" type="primary">bdlA_10</name>
    <name evidence="5" type="ORF">GALL_162600</name>
</gene>
<dbReference type="EMBL" id="MLJW01000081">
    <property type="protein sequence ID" value="OIR01758.1"/>
    <property type="molecule type" value="Genomic_DNA"/>
</dbReference>
<dbReference type="PANTHER" id="PTHR32089:SF70">
    <property type="entry name" value="ENERGY TAXIS MODULATING METHYL ACCEPTING SENSORY TRANSDUCER"/>
    <property type="match status" value="1"/>
</dbReference>
<dbReference type="PROSITE" id="PS50111">
    <property type="entry name" value="CHEMOTAXIS_TRANSDUC_2"/>
    <property type="match status" value="1"/>
</dbReference>
<keyword evidence="1" id="KW-0807">Transducer</keyword>
<evidence type="ECO:0000259" key="4">
    <source>
        <dbReference type="PROSITE" id="PS50111"/>
    </source>
</evidence>
<evidence type="ECO:0000313" key="5">
    <source>
        <dbReference type="EMBL" id="OIR01758.1"/>
    </source>
</evidence>
<evidence type="ECO:0000256" key="3">
    <source>
        <dbReference type="SAM" id="Phobius"/>
    </source>
</evidence>
<feature type="domain" description="Methyl-accepting transducer" evidence="4">
    <location>
        <begin position="176"/>
        <end position="393"/>
    </location>
</feature>
<evidence type="ECO:0000256" key="1">
    <source>
        <dbReference type="ARBA" id="ARBA00023224"/>
    </source>
</evidence>
<dbReference type="GO" id="GO:0007165">
    <property type="term" value="P:signal transduction"/>
    <property type="evidence" value="ECO:0007669"/>
    <property type="project" value="UniProtKB-KW"/>
</dbReference>
<dbReference type="SUPFAM" id="SSF58104">
    <property type="entry name" value="Methyl-accepting chemotaxis protein (MCP) signaling domain"/>
    <property type="match status" value="1"/>
</dbReference>
<comment type="caution">
    <text evidence="5">The sequence shown here is derived from an EMBL/GenBank/DDBJ whole genome shotgun (WGS) entry which is preliminary data.</text>
</comment>
<dbReference type="SMART" id="SM00283">
    <property type="entry name" value="MA"/>
    <property type="match status" value="1"/>
</dbReference>
<protein>
    <submittedName>
        <fullName evidence="5">Biofilm dispersion protein BdlA</fullName>
    </submittedName>
</protein>
<dbReference type="Gene3D" id="1.10.287.950">
    <property type="entry name" value="Methyl-accepting chemotaxis protein"/>
    <property type="match status" value="1"/>
</dbReference>
<keyword evidence="3" id="KW-0812">Transmembrane</keyword>
<dbReference type="GO" id="GO:0016020">
    <property type="term" value="C:membrane"/>
    <property type="evidence" value="ECO:0007669"/>
    <property type="project" value="InterPro"/>
</dbReference>
<feature type="coiled-coil region" evidence="2">
    <location>
        <begin position="140"/>
        <end position="167"/>
    </location>
</feature>
<keyword evidence="3" id="KW-0472">Membrane</keyword>
<sequence>MGLFIRGRSSARPPGLSKRRFAAIRRETGDPFMVATRDHCRNMINGLVAAMALLTLIASAAGAWHTGANAEVALSAVVALGVSAAAVLRLRSNAANPPGLGAQAIAALRSAIASESPHAALSVLRQAAPGSLLHAAGLLSAQLEDQLAAARAQCAEAEQRLRDSQALALAQPHLLDQQLRLLDGLRRNADDLGRSHIELQAHEEKAGEIARASAQNVDATYQAVVDSRDSMEQLSSYSAQITRVFAELSMQSERIGTIVTSIQEIASQTNLLALNAAIEAARAGETGRGFAVVADEVRKLAERAGLSSHEIGQIAQGLRQTAVDAAERVDQAATSAEHGLERTQAAIAAMDAVLEGAGTRLEVIKAVHQHMKNQHDYCTNFSQDLGALESQLAPSR</sequence>
<dbReference type="PANTHER" id="PTHR32089">
    <property type="entry name" value="METHYL-ACCEPTING CHEMOTAXIS PROTEIN MCPB"/>
    <property type="match status" value="1"/>
</dbReference>
<dbReference type="AlphaFoldDB" id="A0A1J5SNW1"/>
<feature type="transmembrane region" description="Helical" evidence="3">
    <location>
        <begin position="47"/>
        <end position="66"/>
    </location>
</feature>
<dbReference type="Pfam" id="PF00015">
    <property type="entry name" value="MCPsignal"/>
    <property type="match status" value="1"/>
</dbReference>
<dbReference type="InterPro" id="IPR004089">
    <property type="entry name" value="MCPsignal_dom"/>
</dbReference>
<name>A0A1J5SNW1_9ZZZZ</name>
<proteinExistence type="predicted"/>
<accession>A0A1J5SNW1</accession>
<keyword evidence="3" id="KW-1133">Transmembrane helix</keyword>
<keyword evidence="2" id="KW-0175">Coiled coil</keyword>
<reference evidence="5" key="1">
    <citation type="submission" date="2016-10" db="EMBL/GenBank/DDBJ databases">
        <title>Sequence of Gallionella enrichment culture.</title>
        <authorList>
            <person name="Poehlein A."/>
            <person name="Muehling M."/>
            <person name="Daniel R."/>
        </authorList>
    </citation>
    <scope>NUCLEOTIDE SEQUENCE</scope>
</reference>